<feature type="transmembrane region" description="Helical" evidence="3">
    <location>
        <begin position="72"/>
        <end position="91"/>
    </location>
</feature>
<dbReference type="InterPro" id="IPR004911">
    <property type="entry name" value="Interferon-induced_GILT"/>
</dbReference>
<evidence type="ECO:0000256" key="1">
    <source>
        <dbReference type="ARBA" id="ARBA00005679"/>
    </source>
</evidence>
<keyword evidence="2" id="KW-0325">Glycoprotein</keyword>
<proteinExistence type="inferred from homology"/>
<dbReference type="Proteomes" id="UP001487740">
    <property type="component" value="Unassembled WGS sequence"/>
</dbReference>
<accession>A0AAW0T9R7</accession>
<evidence type="ECO:0000313" key="4">
    <source>
        <dbReference type="EMBL" id="KAK8384388.1"/>
    </source>
</evidence>
<dbReference type="PANTHER" id="PTHR13234:SF71">
    <property type="entry name" value="GAMMA-INTERFERON-INDUCIBLE LYSOSOMAL THIOL REDUCTASE-LIKE PROTEIN"/>
    <property type="match status" value="1"/>
</dbReference>
<organism evidence="4 5">
    <name type="scientific">Scylla paramamosain</name>
    <name type="common">Mud crab</name>
    <dbReference type="NCBI Taxonomy" id="85552"/>
    <lineage>
        <taxon>Eukaryota</taxon>
        <taxon>Metazoa</taxon>
        <taxon>Ecdysozoa</taxon>
        <taxon>Arthropoda</taxon>
        <taxon>Crustacea</taxon>
        <taxon>Multicrustacea</taxon>
        <taxon>Malacostraca</taxon>
        <taxon>Eumalacostraca</taxon>
        <taxon>Eucarida</taxon>
        <taxon>Decapoda</taxon>
        <taxon>Pleocyemata</taxon>
        <taxon>Brachyura</taxon>
        <taxon>Eubrachyura</taxon>
        <taxon>Portunoidea</taxon>
        <taxon>Portunidae</taxon>
        <taxon>Portuninae</taxon>
        <taxon>Scylla</taxon>
    </lineage>
</organism>
<evidence type="ECO:0000256" key="2">
    <source>
        <dbReference type="ARBA" id="ARBA00023180"/>
    </source>
</evidence>
<name>A0AAW0T9R7_SCYPA</name>
<protein>
    <recommendedName>
        <fullName evidence="6">Gamma-interferon-inducible lysosomal thiol reductase</fullName>
    </recommendedName>
</protein>
<keyword evidence="3" id="KW-0472">Membrane</keyword>
<comment type="caution">
    <text evidence="4">The sequence shown here is derived from an EMBL/GenBank/DDBJ whole genome shotgun (WGS) entry which is preliminary data.</text>
</comment>
<evidence type="ECO:0000313" key="5">
    <source>
        <dbReference type="Proteomes" id="UP001487740"/>
    </source>
</evidence>
<comment type="similarity">
    <text evidence="1">Belongs to the GILT family.</text>
</comment>
<dbReference type="Pfam" id="PF03227">
    <property type="entry name" value="GILT"/>
    <property type="match status" value="1"/>
</dbReference>
<dbReference type="EMBL" id="JARAKH010000035">
    <property type="protein sequence ID" value="KAK8384388.1"/>
    <property type="molecule type" value="Genomic_DNA"/>
</dbReference>
<evidence type="ECO:0008006" key="6">
    <source>
        <dbReference type="Google" id="ProtNLM"/>
    </source>
</evidence>
<gene>
    <name evidence="4" type="ORF">O3P69_009295</name>
</gene>
<keyword evidence="3" id="KW-1133">Transmembrane helix</keyword>
<dbReference type="PANTHER" id="PTHR13234">
    <property type="entry name" value="GAMMA-INTERFERON INDUCIBLE LYSOSOMAL THIOL REDUCTASE GILT"/>
    <property type="match status" value="1"/>
</dbReference>
<evidence type="ECO:0000256" key="3">
    <source>
        <dbReference type="SAM" id="Phobius"/>
    </source>
</evidence>
<dbReference type="GO" id="GO:0016671">
    <property type="term" value="F:oxidoreductase activity, acting on a sulfur group of donors, disulfide as acceptor"/>
    <property type="evidence" value="ECO:0007669"/>
    <property type="project" value="InterPro"/>
</dbReference>
<dbReference type="AlphaFoldDB" id="A0AAW0T9R7"/>
<keyword evidence="3" id="KW-0812">Transmembrane</keyword>
<dbReference type="Gene3D" id="3.40.30.10">
    <property type="entry name" value="Glutaredoxin"/>
    <property type="match status" value="1"/>
</dbReference>
<keyword evidence="5" id="KW-1185">Reference proteome</keyword>
<reference evidence="4 5" key="1">
    <citation type="submission" date="2023-03" db="EMBL/GenBank/DDBJ databases">
        <title>High-quality genome of Scylla paramamosain provides insights in environmental adaptation.</title>
        <authorList>
            <person name="Zhang L."/>
        </authorList>
    </citation>
    <scope>NUCLEOTIDE SEQUENCE [LARGE SCALE GENOMIC DNA]</scope>
    <source>
        <strain evidence="4">LZ_2023a</strain>
        <tissue evidence="4">Muscle</tissue>
    </source>
</reference>
<sequence>MKSKPAQVLRPQHRCNTDRTCVHEGNTPVQDTETRQEHVNITNRQIDAEVLAIDVCSRVVPQEGKRERERTGVAGLWASVLLCVVLTLVLVNDMVTYGAVKNMESEAAEVAAYPPMNVVVYYEALCPDSRYFVLKQLKPTYGKLRSIMSVSFVPYGKAQTTEKEGKYTFTCQHGPVECRANTVHACVTNAIRDEEKQLDIVSCMIERNEQPMKVGQKCVEKFGEEWSKVAQCVESDKGASILKHMGDMTHSLRPKVSFIPTVEIDGSLSEQSQILQDIHKVLCRRYKGPKPPSC</sequence>